<evidence type="ECO:0000256" key="4">
    <source>
        <dbReference type="ARBA" id="ARBA00022490"/>
    </source>
</evidence>
<dbReference type="PROSITE" id="PS51163">
    <property type="entry name" value="YRDC"/>
    <property type="match status" value="1"/>
</dbReference>
<dbReference type="Proteomes" id="UP000681131">
    <property type="component" value="Chromosome"/>
</dbReference>
<dbReference type="Gene3D" id="3.90.870.10">
    <property type="entry name" value="DHBP synthase"/>
    <property type="match status" value="1"/>
</dbReference>
<comment type="subcellular location">
    <subcellularLocation>
        <location evidence="1">Cytoplasm</location>
    </subcellularLocation>
</comment>
<dbReference type="GO" id="GO:0005737">
    <property type="term" value="C:cytoplasm"/>
    <property type="evidence" value="ECO:0007669"/>
    <property type="project" value="UniProtKB-SubCell"/>
</dbReference>
<feature type="domain" description="YrdC-like" evidence="7">
    <location>
        <begin position="3"/>
        <end position="180"/>
    </location>
</feature>
<evidence type="ECO:0000313" key="11">
    <source>
        <dbReference type="Proteomes" id="UP000681131"/>
    </source>
</evidence>
<dbReference type="Proteomes" id="UP000251120">
    <property type="component" value="Chromosome"/>
</dbReference>
<evidence type="ECO:0000256" key="2">
    <source>
        <dbReference type="ARBA" id="ARBA00007663"/>
    </source>
</evidence>
<dbReference type="EMBL" id="CP021781">
    <property type="protein sequence ID" value="AXA34675.1"/>
    <property type="molecule type" value="Genomic_DNA"/>
</dbReference>
<dbReference type="Pfam" id="PF01300">
    <property type="entry name" value="Sua5_yciO_yrdC"/>
    <property type="match status" value="1"/>
</dbReference>
<evidence type="ECO:0000313" key="8">
    <source>
        <dbReference type="EMBL" id="AXA34675.1"/>
    </source>
</evidence>
<proteinExistence type="inferred from homology"/>
<keyword evidence="4" id="KW-0963">Cytoplasm</keyword>
<accession>A0A2Z4Y2C3</accession>
<evidence type="ECO:0000313" key="9">
    <source>
        <dbReference type="EMBL" id="QIW12917.1"/>
    </source>
</evidence>
<name>A0A2Z4Y2C3_9GAMM</name>
<dbReference type="InterPro" id="IPR050156">
    <property type="entry name" value="TC-AMP_synthase_SUA5"/>
</dbReference>
<organism evidence="8 10">
    <name type="scientific">Francisella adeliensis</name>
    <dbReference type="NCBI Taxonomy" id="2007306"/>
    <lineage>
        <taxon>Bacteria</taxon>
        <taxon>Pseudomonadati</taxon>
        <taxon>Pseudomonadota</taxon>
        <taxon>Gammaproteobacteria</taxon>
        <taxon>Thiotrichales</taxon>
        <taxon>Francisellaceae</taxon>
        <taxon>Francisella</taxon>
    </lineage>
</organism>
<dbReference type="RefSeq" id="WP_112870850.1">
    <property type="nucleotide sequence ID" value="NZ_CP021781.1"/>
</dbReference>
<dbReference type="GO" id="GO:0000049">
    <property type="term" value="F:tRNA binding"/>
    <property type="evidence" value="ECO:0007669"/>
    <property type="project" value="TreeGrafter"/>
</dbReference>
<dbReference type="KEGG" id="fad:CDH04_00785"/>
<dbReference type="GO" id="GO:0006450">
    <property type="term" value="P:regulation of translational fidelity"/>
    <property type="evidence" value="ECO:0007669"/>
    <property type="project" value="TreeGrafter"/>
</dbReference>
<evidence type="ECO:0000256" key="6">
    <source>
        <dbReference type="ARBA" id="ARBA00048366"/>
    </source>
</evidence>
<dbReference type="PANTHER" id="PTHR17490">
    <property type="entry name" value="SUA5"/>
    <property type="match status" value="1"/>
</dbReference>
<dbReference type="GO" id="GO:0003725">
    <property type="term" value="F:double-stranded RNA binding"/>
    <property type="evidence" value="ECO:0007669"/>
    <property type="project" value="InterPro"/>
</dbReference>
<evidence type="ECO:0000256" key="5">
    <source>
        <dbReference type="ARBA" id="ARBA00022679"/>
    </source>
</evidence>
<dbReference type="InterPro" id="IPR006070">
    <property type="entry name" value="Sua5-like_dom"/>
</dbReference>
<dbReference type="EMBL" id="CP043424">
    <property type="protein sequence ID" value="QIW12917.1"/>
    <property type="molecule type" value="Genomic_DNA"/>
</dbReference>
<evidence type="ECO:0000256" key="1">
    <source>
        <dbReference type="ARBA" id="ARBA00004496"/>
    </source>
</evidence>
<dbReference type="AlphaFoldDB" id="A0A2Z4Y2C3"/>
<dbReference type="InterPro" id="IPR017945">
    <property type="entry name" value="DHBP_synth_RibB-like_a/b_dom"/>
</dbReference>
<reference evidence="9 11" key="2">
    <citation type="submission" date="2019-08" db="EMBL/GenBank/DDBJ databases">
        <title>Complete genome sequences of Francisella adeliensis (FSC1325 and FSC1326).</title>
        <authorList>
            <person name="Ohrman C."/>
            <person name="Uneklint I."/>
            <person name="Vallesi A."/>
            <person name="Karlsson L."/>
            <person name="Sjodin A."/>
        </authorList>
    </citation>
    <scope>NUCLEOTIDE SEQUENCE [LARGE SCALE GENOMIC DNA]</scope>
    <source>
        <strain evidence="9 11">FSC1325</strain>
    </source>
</reference>
<dbReference type="GO" id="GO:0061710">
    <property type="term" value="F:L-threonylcarbamoyladenylate synthase"/>
    <property type="evidence" value="ECO:0007669"/>
    <property type="project" value="UniProtKB-EC"/>
</dbReference>
<sequence length="180" mass="20187">MLTRNITTIINELKNNNVVSIPTDTVYGLSCLIKQSSVEKIINLKNRDSSKGFIIISHDFNHINKYIDIEKLTNEQLKLIQIPISTPTTWIVPAKSEFFWLTGGRPTVAIRIVKTKTVEKICSSLNCAIISTSANLSGEEFINNSVFINKIFKDILVLKTPVSQTKPSNIINLITGEKIR</sequence>
<comment type="similarity">
    <text evidence="2">Belongs to the SUA5 family.</text>
</comment>
<gene>
    <name evidence="8" type="ORF">CDH04_00785</name>
    <name evidence="9" type="ORF">FZC43_00785</name>
</gene>
<dbReference type="EC" id="2.7.7.87" evidence="3"/>
<dbReference type="SUPFAM" id="SSF55821">
    <property type="entry name" value="YrdC/RibB"/>
    <property type="match status" value="1"/>
</dbReference>
<dbReference type="OrthoDB" id="9814580at2"/>
<protein>
    <recommendedName>
        <fullName evidence="3">L-threonylcarbamoyladenylate synthase</fullName>
        <ecNumber evidence="3">2.7.7.87</ecNumber>
    </recommendedName>
</protein>
<reference evidence="8 10" key="1">
    <citation type="submission" date="2017-06" db="EMBL/GenBank/DDBJ databases">
        <title>Complete genome of Francisella adeliensis.</title>
        <authorList>
            <person name="Vallesi A."/>
            <person name="Sjodin A."/>
        </authorList>
    </citation>
    <scope>NUCLEOTIDE SEQUENCE [LARGE SCALE GENOMIC DNA]</scope>
    <source>
        <strain evidence="8 10">FDC440</strain>
    </source>
</reference>
<comment type="catalytic activity">
    <reaction evidence="6">
        <text>L-threonine + hydrogencarbonate + ATP = L-threonylcarbamoyladenylate + diphosphate + H2O</text>
        <dbReference type="Rhea" id="RHEA:36407"/>
        <dbReference type="ChEBI" id="CHEBI:15377"/>
        <dbReference type="ChEBI" id="CHEBI:17544"/>
        <dbReference type="ChEBI" id="CHEBI:30616"/>
        <dbReference type="ChEBI" id="CHEBI:33019"/>
        <dbReference type="ChEBI" id="CHEBI:57926"/>
        <dbReference type="ChEBI" id="CHEBI:73682"/>
        <dbReference type="EC" id="2.7.7.87"/>
    </reaction>
</comment>
<dbReference type="PANTHER" id="PTHR17490:SF18">
    <property type="entry name" value="THREONYLCARBAMOYL-AMP SYNTHASE"/>
    <property type="match status" value="1"/>
</dbReference>
<evidence type="ECO:0000259" key="7">
    <source>
        <dbReference type="PROSITE" id="PS51163"/>
    </source>
</evidence>
<keyword evidence="5" id="KW-0808">Transferase</keyword>
<evidence type="ECO:0000256" key="3">
    <source>
        <dbReference type="ARBA" id="ARBA00012584"/>
    </source>
</evidence>
<keyword evidence="11" id="KW-1185">Reference proteome</keyword>
<evidence type="ECO:0000313" key="10">
    <source>
        <dbReference type="Proteomes" id="UP000251120"/>
    </source>
</evidence>